<comment type="function">
    <text evidence="8">Hydrolyzes ribosome-free peptidyl-tRNAs (with 1 or more amino acids incorporated), which drop off the ribosome during protein synthesis, or as a result of ribosome stalling.</text>
</comment>
<dbReference type="InterPro" id="IPR018171">
    <property type="entry name" value="Pept_tRNA_hydro_CS"/>
</dbReference>
<evidence type="ECO:0000256" key="1">
    <source>
        <dbReference type="ARBA" id="ARBA00013260"/>
    </source>
</evidence>
<name>A0A0P7ZQA8_9CYAN</name>
<feature type="site" description="Discriminates between blocked and unblocked aminoacyl-tRNA" evidence="8">
    <location>
        <position position="38"/>
    </location>
</feature>
<dbReference type="GO" id="GO:0006515">
    <property type="term" value="P:protein quality control for misfolded or incompletely synthesized proteins"/>
    <property type="evidence" value="ECO:0007669"/>
    <property type="project" value="UniProtKB-UniRule"/>
</dbReference>
<dbReference type="GO" id="GO:0004045">
    <property type="term" value="F:peptidyl-tRNA hydrolase activity"/>
    <property type="evidence" value="ECO:0007669"/>
    <property type="project" value="UniProtKB-UniRule"/>
</dbReference>
<comment type="subunit">
    <text evidence="8">Monomer.</text>
</comment>
<evidence type="ECO:0000256" key="4">
    <source>
        <dbReference type="ARBA" id="ARBA00022884"/>
    </source>
</evidence>
<dbReference type="InterPro" id="IPR036416">
    <property type="entry name" value="Pept_tRNA_hydro_sf"/>
</dbReference>
<proteinExistence type="inferred from homology"/>
<dbReference type="CDD" id="cd00462">
    <property type="entry name" value="PTH"/>
    <property type="match status" value="1"/>
</dbReference>
<evidence type="ECO:0000256" key="2">
    <source>
        <dbReference type="ARBA" id="ARBA00022555"/>
    </source>
</evidence>
<evidence type="ECO:0000256" key="10">
    <source>
        <dbReference type="RuleBase" id="RU004320"/>
    </source>
</evidence>
<keyword evidence="8" id="KW-0963">Cytoplasm</keyword>
<dbReference type="PANTHER" id="PTHR17224:SF1">
    <property type="entry name" value="PEPTIDYL-TRNA HYDROLASE"/>
    <property type="match status" value="1"/>
</dbReference>
<comment type="caution">
    <text evidence="12">The sequence shown here is derived from an EMBL/GenBank/DDBJ whole genome shotgun (WGS) entry which is preliminary data.</text>
</comment>
<evidence type="ECO:0000256" key="8">
    <source>
        <dbReference type="HAMAP-Rule" id="MF_00083"/>
    </source>
</evidence>
<comment type="subcellular location">
    <subcellularLocation>
        <location evidence="8">Cytoplasm</location>
    </subcellularLocation>
</comment>
<evidence type="ECO:0000256" key="7">
    <source>
        <dbReference type="ARBA" id="ARBA00050038"/>
    </source>
</evidence>
<evidence type="ECO:0000313" key="13">
    <source>
        <dbReference type="Proteomes" id="UP000050465"/>
    </source>
</evidence>
<evidence type="ECO:0000256" key="3">
    <source>
        <dbReference type="ARBA" id="ARBA00022801"/>
    </source>
</evidence>
<keyword evidence="2 8" id="KW-0820">tRNA-binding</keyword>
<organism evidence="12 13">
    <name type="scientific">Phormidesmis priestleyi Ana</name>
    <dbReference type="NCBI Taxonomy" id="1666911"/>
    <lineage>
        <taxon>Bacteria</taxon>
        <taxon>Bacillati</taxon>
        <taxon>Cyanobacteriota</taxon>
        <taxon>Cyanophyceae</taxon>
        <taxon>Leptolyngbyales</taxon>
        <taxon>Leptolyngbyaceae</taxon>
        <taxon>Phormidesmis</taxon>
    </lineage>
</organism>
<comment type="function">
    <text evidence="8">Catalyzes the release of premature peptidyl moieties from peptidyl-tRNA molecules trapped in stalled 50S ribosomal subunits, and thus maintains levels of free tRNAs and 50S ribosomes.</text>
</comment>
<dbReference type="EC" id="3.1.1.29" evidence="1 8"/>
<feature type="compositionally biased region" description="Polar residues" evidence="11">
    <location>
        <begin position="1"/>
        <end position="13"/>
    </location>
</feature>
<protein>
    <recommendedName>
        <fullName evidence="7 8">Peptidyl-tRNA hydrolase</fullName>
        <shortName evidence="8">Pth</shortName>
        <ecNumber evidence="1 8">3.1.1.29</ecNumber>
    </recommendedName>
</protein>
<dbReference type="SUPFAM" id="SSF53178">
    <property type="entry name" value="Peptidyl-tRNA hydrolase-like"/>
    <property type="match status" value="1"/>
</dbReference>
<feature type="binding site" evidence="8">
    <location>
        <position position="151"/>
    </location>
    <ligand>
        <name>tRNA</name>
        <dbReference type="ChEBI" id="CHEBI:17843"/>
    </ligand>
</feature>
<dbReference type="GO" id="GO:0000049">
    <property type="term" value="F:tRNA binding"/>
    <property type="evidence" value="ECO:0007669"/>
    <property type="project" value="UniProtKB-UniRule"/>
</dbReference>
<dbReference type="Proteomes" id="UP000050465">
    <property type="component" value="Unassembled WGS sequence"/>
</dbReference>
<feature type="site" description="Stabilizes the basic form of H active site to accept a proton" evidence="8">
    <location>
        <position position="130"/>
    </location>
</feature>
<evidence type="ECO:0000256" key="6">
    <source>
        <dbReference type="ARBA" id="ARBA00048707"/>
    </source>
</evidence>
<evidence type="ECO:0000256" key="5">
    <source>
        <dbReference type="ARBA" id="ARBA00038063"/>
    </source>
</evidence>
<evidence type="ECO:0000256" key="9">
    <source>
        <dbReference type="RuleBase" id="RU000673"/>
    </source>
</evidence>
<evidence type="ECO:0000313" key="12">
    <source>
        <dbReference type="EMBL" id="KPQ37326.1"/>
    </source>
</evidence>
<dbReference type="InterPro" id="IPR001328">
    <property type="entry name" value="Pept_tRNA_hydro"/>
</dbReference>
<comment type="similarity">
    <text evidence="5 8 10">Belongs to the PTH family.</text>
</comment>
<dbReference type="GO" id="GO:0005737">
    <property type="term" value="C:cytoplasm"/>
    <property type="evidence" value="ECO:0007669"/>
    <property type="project" value="UniProtKB-SubCell"/>
</dbReference>
<dbReference type="Pfam" id="PF01195">
    <property type="entry name" value="Pept_tRNA_hydro"/>
    <property type="match status" value="1"/>
</dbReference>
<accession>A0A0P7ZQA8</accession>
<dbReference type="AlphaFoldDB" id="A0A0P7ZQA8"/>
<dbReference type="STRING" id="1666911.HLUCCA11_02500"/>
<comment type="catalytic activity">
    <reaction evidence="6 8 9">
        <text>an N-acyl-L-alpha-aminoacyl-tRNA + H2O = an N-acyl-L-amino acid + a tRNA + H(+)</text>
        <dbReference type="Rhea" id="RHEA:54448"/>
        <dbReference type="Rhea" id="RHEA-COMP:10123"/>
        <dbReference type="Rhea" id="RHEA-COMP:13883"/>
        <dbReference type="ChEBI" id="CHEBI:15377"/>
        <dbReference type="ChEBI" id="CHEBI:15378"/>
        <dbReference type="ChEBI" id="CHEBI:59874"/>
        <dbReference type="ChEBI" id="CHEBI:78442"/>
        <dbReference type="ChEBI" id="CHEBI:138191"/>
        <dbReference type="EC" id="3.1.1.29"/>
    </reaction>
</comment>
<dbReference type="FunFam" id="3.40.50.1470:FF:000001">
    <property type="entry name" value="Peptidyl-tRNA hydrolase"/>
    <property type="match status" value="1"/>
</dbReference>
<feature type="binding site" evidence="8">
    <location>
        <position position="105"/>
    </location>
    <ligand>
        <name>tRNA</name>
        <dbReference type="ChEBI" id="CHEBI:17843"/>
    </ligand>
</feature>
<dbReference type="PROSITE" id="PS01195">
    <property type="entry name" value="PEPT_TRNA_HYDROL_1"/>
    <property type="match status" value="1"/>
</dbReference>
<dbReference type="HAMAP" id="MF_00083">
    <property type="entry name" value="Pept_tRNA_hydro_bact"/>
    <property type="match status" value="1"/>
</dbReference>
<dbReference type="PROSITE" id="PS01196">
    <property type="entry name" value="PEPT_TRNA_HYDROL_2"/>
    <property type="match status" value="1"/>
</dbReference>
<feature type="region of interest" description="Disordered" evidence="11">
    <location>
        <begin position="1"/>
        <end position="23"/>
    </location>
</feature>
<dbReference type="NCBIfam" id="TIGR00447">
    <property type="entry name" value="pth"/>
    <property type="match status" value="1"/>
</dbReference>
<feature type="binding site" evidence="8">
    <location>
        <position position="103"/>
    </location>
    <ligand>
        <name>tRNA</name>
        <dbReference type="ChEBI" id="CHEBI:17843"/>
    </ligand>
</feature>
<gene>
    <name evidence="12" type="primary">pth1</name>
    <name evidence="8" type="synonym">pth</name>
    <name evidence="12" type="ORF">HLUCCA11_02500</name>
</gene>
<keyword evidence="4 8" id="KW-0694">RNA-binding</keyword>
<evidence type="ECO:0000256" key="11">
    <source>
        <dbReference type="SAM" id="MobiDB-lite"/>
    </source>
</evidence>
<feature type="binding site" evidence="8">
    <location>
        <position position="43"/>
    </location>
    <ligand>
        <name>tRNA</name>
        <dbReference type="ChEBI" id="CHEBI:17843"/>
    </ligand>
</feature>
<feature type="active site" description="Proton acceptor" evidence="8">
    <location>
        <position position="48"/>
    </location>
</feature>
<dbReference type="EMBL" id="LJZR01000002">
    <property type="protein sequence ID" value="KPQ37326.1"/>
    <property type="molecule type" value="Genomic_DNA"/>
</dbReference>
<sequence length="234" mass="25510">MARTASENQSAASKSPDHSTSELTSEIVLPRLIVGLGNPGAKYERTRHNIGFEVIEALAKSYPGVSLVENKRFQGVAGELRSTRMSEASLQDNRVVLLKPTTYMNKSGQAVRAVLDWYKLAPESILVVYDDMDLPTGKLRLRLSGGAGGHNGMKSIIAHVGTKEFPRLRVGIGSTEKGEERDQAVVSHVLGRFAPEDRKIVDAVIPMAVDAIDLSLRKGVERSMNLYNGRAVEL</sequence>
<dbReference type="GO" id="GO:0072344">
    <property type="term" value="P:rescue of stalled ribosome"/>
    <property type="evidence" value="ECO:0007669"/>
    <property type="project" value="UniProtKB-UniRule"/>
</dbReference>
<dbReference type="PATRIC" id="fig|1666911.3.peg.1738"/>
<keyword evidence="3 8" id="KW-0378">Hydrolase</keyword>
<dbReference type="PANTHER" id="PTHR17224">
    <property type="entry name" value="PEPTIDYL-TRNA HYDROLASE"/>
    <property type="match status" value="1"/>
</dbReference>
<reference evidence="12 13" key="1">
    <citation type="submission" date="2015-09" db="EMBL/GenBank/DDBJ databases">
        <title>Identification and resolution of microdiversity through metagenomic sequencing of parallel consortia.</title>
        <authorList>
            <person name="Nelson W.C."/>
            <person name="Romine M.F."/>
            <person name="Lindemann S.R."/>
        </authorList>
    </citation>
    <scope>NUCLEOTIDE SEQUENCE [LARGE SCALE GENOMIC DNA]</scope>
    <source>
        <strain evidence="12">Ana</strain>
    </source>
</reference>
<dbReference type="Gene3D" id="3.40.50.1470">
    <property type="entry name" value="Peptidyl-tRNA hydrolase"/>
    <property type="match status" value="1"/>
</dbReference>